<name>A0A9W8K3B3_9AGAR</name>
<dbReference type="Gene3D" id="1.10.510.10">
    <property type="entry name" value="Transferase(Phosphotransferase) domain 1"/>
    <property type="match status" value="1"/>
</dbReference>
<proteinExistence type="predicted"/>
<dbReference type="GO" id="GO:0004672">
    <property type="term" value="F:protein kinase activity"/>
    <property type="evidence" value="ECO:0007669"/>
    <property type="project" value="InterPro"/>
</dbReference>
<keyword evidence="3" id="KW-1185">Reference proteome</keyword>
<dbReference type="AlphaFoldDB" id="A0A9W8K3B3"/>
<sequence length="548" mass="62750">MFEYDDWEYGTPSCSFQDEVRFPYADGVAGPPESHTFQKPFSSTFHASTVFAQDSLGRHVVLKIVEGNSEEYKILNFLLTQVDWSDVDNFPCVIPVLRLLPYEENWLAVMPRWGSNPSAPWFATCSEVLDTIHGYLQGLAFLHEHRIFHRDLDFPNLFVNHFCCPECSHDNSFRHALRKQGRAKYAIADFNLSMMLEPGTSLRDYRLPVSDAYGVYEKPHEVHYAQPDFNPFAYDVGALGIQFRYEYGHLSSEIPILAPLLGGMTTYDIEQRFTAAAALAFLDDNRKYLTEEQLSAVPSQDTDHPDIATLPWDLRDMWSGLSGEHLSRWGRYRETRPNIFERALVGWLCCREWGWVLVLNCRIVLCDNEIKAVIDTEQQLDAQFRSQLASIVHIAEGTEGTVRKYWAQEWTRLNTNDRSGEIPQPIFKYSLSFKIPSTVTETGEIEIKHMHLAKKANKLVAEGKAFKEGDTVYLIRAPPHIDLKAGIEETIKRRISSELAKKRGHASTMNSELGSMNNYVVKYQRTISLDVTYGSREYLLTSAFRRAA</sequence>
<dbReference type="InterPro" id="IPR011009">
    <property type="entry name" value="Kinase-like_dom_sf"/>
</dbReference>
<accession>A0A9W8K3B3</accession>
<dbReference type="OrthoDB" id="3224178at2759"/>
<comment type="caution">
    <text evidence="2">The sequence shown here is derived from an EMBL/GenBank/DDBJ whole genome shotgun (WGS) entry which is preliminary data.</text>
</comment>
<feature type="domain" description="Protein kinase" evidence="1">
    <location>
        <begin position="1"/>
        <end position="313"/>
    </location>
</feature>
<reference evidence="2" key="1">
    <citation type="submission" date="2022-07" db="EMBL/GenBank/DDBJ databases">
        <title>Genome Sequence of Agrocybe chaxingu.</title>
        <authorList>
            <person name="Buettner E."/>
        </authorList>
    </citation>
    <scope>NUCLEOTIDE SEQUENCE</scope>
    <source>
        <strain evidence="2">MP-N11</strain>
    </source>
</reference>
<dbReference type="SUPFAM" id="SSF56112">
    <property type="entry name" value="Protein kinase-like (PK-like)"/>
    <property type="match status" value="1"/>
</dbReference>
<dbReference type="GO" id="GO:0005524">
    <property type="term" value="F:ATP binding"/>
    <property type="evidence" value="ECO:0007669"/>
    <property type="project" value="InterPro"/>
</dbReference>
<evidence type="ECO:0000313" key="3">
    <source>
        <dbReference type="Proteomes" id="UP001148786"/>
    </source>
</evidence>
<gene>
    <name evidence="2" type="ORF">NLJ89_g7983</name>
</gene>
<evidence type="ECO:0000313" key="2">
    <source>
        <dbReference type="EMBL" id="KAJ3504340.1"/>
    </source>
</evidence>
<dbReference type="EMBL" id="JANKHO010001022">
    <property type="protein sequence ID" value="KAJ3504340.1"/>
    <property type="molecule type" value="Genomic_DNA"/>
</dbReference>
<protein>
    <recommendedName>
        <fullName evidence="1">Protein kinase domain-containing protein</fullName>
    </recommendedName>
</protein>
<dbReference type="Proteomes" id="UP001148786">
    <property type="component" value="Unassembled WGS sequence"/>
</dbReference>
<dbReference type="PROSITE" id="PS50011">
    <property type="entry name" value="PROTEIN_KINASE_DOM"/>
    <property type="match status" value="1"/>
</dbReference>
<evidence type="ECO:0000259" key="1">
    <source>
        <dbReference type="PROSITE" id="PS50011"/>
    </source>
</evidence>
<organism evidence="2 3">
    <name type="scientific">Agrocybe chaxingu</name>
    <dbReference type="NCBI Taxonomy" id="84603"/>
    <lineage>
        <taxon>Eukaryota</taxon>
        <taxon>Fungi</taxon>
        <taxon>Dikarya</taxon>
        <taxon>Basidiomycota</taxon>
        <taxon>Agaricomycotina</taxon>
        <taxon>Agaricomycetes</taxon>
        <taxon>Agaricomycetidae</taxon>
        <taxon>Agaricales</taxon>
        <taxon>Agaricineae</taxon>
        <taxon>Strophariaceae</taxon>
        <taxon>Agrocybe</taxon>
    </lineage>
</organism>
<dbReference type="InterPro" id="IPR000719">
    <property type="entry name" value="Prot_kinase_dom"/>
</dbReference>